<dbReference type="EMBL" id="CAJVQB010010644">
    <property type="protein sequence ID" value="CAG8741673.1"/>
    <property type="molecule type" value="Genomic_DNA"/>
</dbReference>
<accession>A0ABN7V8R2</accession>
<name>A0ABN7V8R2_GIGMA</name>
<proteinExistence type="predicted"/>
<dbReference type="Proteomes" id="UP000789901">
    <property type="component" value="Unassembled WGS sequence"/>
</dbReference>
<reference evidence="1 2" key="1">
    <citation type="submission" date="2021-06" db="EMBL/GenBank/DDBJ databases">
        <authorList>
            <person name="Kallberg Y."/>
            <person name="Tangrot J."/>
            <person name="Rosling A."/>
        </authorList>
    </citation>
    <scope>NUCLEOTIDE SEQUENCE [LARGE SCALE GENOMIC DNA]</scope>
    <source>
        <strain evidence="1 2">120-4 pot B 10/14</strain>
    </source>
</reference>
<keyword evidence="2" id="KW-1185">Reference proteome</keyword>
<sequence>MFCNGNRSFATFKGYAKPSHKNLSSKKVWQKSQLQVNTKKSILNNTNNITELKQSNQSLQNSDSASNFNKTNMFFMNEICNKPNTRISGVFLFGFDIDCLHTARIKAPTNRKHPYMELESNLQKNK</sequence>
<evidence type="ECO:0000313" key="2">
    <source>
        <dbReference type="Proteomes" id="UP000789901"/>
    </source>
</evidence>
<protein>
    <submittedName>
        <fullName evidence="1">42594_t:CDS:1</fullName>
    </submittedName>
</protein>
<comment type="caution">
    <text evidence="1">The sequence shown here is derived from an EMBL/GenBank/DDBJ whole genome shotgun (WGS) entry which is preliminary data.</text>
</comment>
<gene>
    <name evidence="1" type="ORF">GMARGA_LOCUS15447</name>
</gene>
<organism evidence="1 2">
    <name type="scientific">Gigaspora margarita</name>
    <dbReference type="NCBI Taxonomy" id="4874"/>
    <lineage>
        <taxon>Eukaryota</taxon>
        <taxon>Fungi</taxon>
        <taxon>Fungi incertae sedis</taxon>
        <taxon>Mucoromycota</taxon>
        <taxon>Glomeromycotina</taxon>
        <taxon>Glomeromycetes</taxon>
        <taxon>Diversisporales</taxon>
        <taxon>Gigasporaceae</taxon>
        <taxon>Gigaspora</taxon>
    </lineage>
</organism>
<evidence type="ECO:0000313" key="1">
    <source>
        <dbReference type="EMBL" id="CAG8741673.1"/>
    </source>
</evidence>